<keyword evidence="2" id="KW-1185">Reference proteome</keyword>
<gene>
    <name evidence="1" type="ORF">TCNE_LOCUS8355</name>
</gene>
<reference evidence="1 2" key="2">
    <citation type="submission" date="2018-11" db="EMBL/GenBank/DDBJ databases">
        <authorList>
            <consortium name="Pathogen Informatics"/>
        </authorList>
    </citation>
    <scope>NUCLEOTIDE SEQUENCE [LARGE SCALE GENOMIC DNA]</scope>
</reference>
<name>A0A183UIN5_TOXCA</name>
<dbReference type="WBParaSite" id="TCNE_0000835501-mRNA-1">
    <property type="protein sequence ID" value="TCNE_0000835501-mRNA-1"/>
    <property type="gene ID" value="TCNE_0000835501"/>
</dbReference>
<sequence>MLDALDVAAVPTEVFRKDVFNAVPCPQELLHELARTGTGEPSKNSVVYEDRPVARRPMVERRTLVETLPQQAGRVETSPKYGAVVS</sequence>
<dbReference type="AlphaFoldDB" id="A0A183UIN5"/>
<dbReference type="EMBL" id="UYWY01019884">
    <property type="protein sequence ID" value="VDM39676.1"/>
    <property type="molecule type" value="Genomic_DNA"/>
</dbReference>
<evidence type="ECO:0000313" key="1">
    <source>
        <dbReference type="EMBL" id="VDM39676.1"/>
    </source>
</evidence>
<protein>
    <submittedName>
        <fullName evidence="3">DUF5753 domain-containing protein</fullName>
    </submittedName>
</protein>
<evidence type="ECO:0000313" key="2">
    <source>
        <dbReference type="Proteomes" id="UP000050794"/>
    </source>
</evidence>
<dbReference type="Proteomes" id="UP000050794">
    <property type="component" value="Unassembled WGS sequence"/>
</dbReference>
<proteinExistence type="predicted"/>
<accession>A0A183UIN5</accession>
<organism evidence="2 3">
    <name type="scientific">Toxocara canis</name>
    <name type="common">Canine roundworm</name>
    <dbReference type="NCBI Taxonomy" id="6265"/>
    <lineage>
        <taxon>Eukaryota</taxon>
        <taxon>Metazoa</taxon>
        <taxon>Ecdysozoa</taxon>
        <taxon>Nematoda</taxon>
        <taxon>Chromadorea</taxon>
        <taxon>Rhabditida</taxon>
        <taxon>Spirurina</taxon>
        <taxon>Ascaridomorpha</taxon>
        <taxon>Ascaridoidea</taxon>
        <taxon>Toxocaridae</taxon>
        <taxon>Toxocara</taxon>
    </lineage>
</organism>
<evidence type="ECO:0000313" key="3">
    <source>
        <dbReference type="WBParaSite" id="TCNE_0000835501-mRNA-1"/>
    </source>
</evidence>
<reference evidence="3" key="1">
    <citation type="submission" date="2016-06" db="UniProtKB">
        <authorList>
            <consortium name="WormBaseParasite"/>
        </authorList>
    </citation>
    <scope>IDENTIFICATION</scope>
</reference>